<reference evidence="8" key="2">
    <citation type="journal article" date="2023" name="Science">
        <title>Genomic signatures of disease resistance in endangered staghorn corals.</title>
        <authorList>
            <person name="Vollmer S.V."/>
            <person name="Selwyn J.D."/>
            <person name="Despard B.A."/>
            <person name="Roesel C.L."/>
        </authorList>
    </citation>
    <scope>NUCLEOTIDE SEQUENCE</scope>
    <source>
        <strain evidence="8">K2</strain>
    </source>
</reference>
<dbReference type="PANTHER" id="PTHR12631">
    <property type="entry name" value="ALPHA-L-IDURONIDASE"/>
    <property type="match status" value="1"/>
</dbReference>
<dbReference type="InterPro" id="IPR049166">
    <property type="entry name" value="GH39_cat"/>
</dbReference>
<evidence type="ECO:0000256" key="3">
    <source>
        <dbReference type="ARBA" id="ARBA00023295"/>
    </source>
</evidence>
<dbReference type="AlphaFoldDB" id="A0AAD9QY65"/>
<evidence type="ECO:0000256" key="2">
    <source>
        <dbReference type="ARBA" id="ARBA00022801"/>
    </source>
</evidence>
<dbReference type="PANTHER" id="PTHR12631:SF8">
    <property type="entry name" value="ALPHA-L-IDURONIDASE"/>
    <property type="match status" value="1"/>
</dbReference>
<keyword evidence="2" id="KW-0378">Hydrolase</keyword>
<evidence type="ECO:0000259" key="7">
    <source>
        <dbReference type="Pfam" id="PF21200"/>
    </source>
</evidence>
<dbReference type="Gene3D" id="2.60.40.1500">
    <property type="entry name" value="Glycosyl hydrolase domain, family 39"/>
    <property type="match status" value="1"/>
</dbReference>
<feature type="active site" description="Proton donor" evidence="4">
    <location>
        <position position="178"/>
    </location>
</feature>
<accession>A0AAD9QY65</accession>
<feature type="domain" description="Glycosyl hydrolases family 39 N-terminal catalytic" evidence="6">
    <location>
        <begin position="28"/>
        <end position="506"/>
    </location>
</feature>
<dbReference type="SUPFAM" id="SSF51011">
    <property type="entry name" value="Glycosyl hydrolase domain"/>
    <property type="match status" value="1"/>
</dbReference>
<keyword evidence="9" id="KW-1185">Reference proteome</keyword>
<dbReference type="InterPro" id="IPR049167">
    <property type="entry name" value="GH39_C"/>
</dbReference>
<evidence type="ECO:0000256" key="5">
    <source>
        <dbReference type="SAM" id="SignalP"/>
    </source>
</evidence>
<evidence type="ECO:0000313" key="8">
    <source>
        <dbReference type="EMBL" id="KAK2569256.1"/>
    </source>
</evidence>
<evidence type="ECO:0000259" key="6">
    <source>
        <dbReference type="Pfam" id="PF01229"/>
    </source>
</evidence>
<dbReference type="InterPro" id="IPR017853">
    <property type="entry name" value="GH"/>
</dbReference>
<gene>
    <name evidence="8" type="ORF">P5673_006163</name>
</gene>
<dbReference type="GO" id="GO:0004553">
    <property type="term" value="F:hydrolase activity, hydrolyzing O-glycosyl compounds"/>
    <property type="evidence" value="ECO:0007669"/>
    <property type="project" value="InterPro"/>
</dbReference>
<dbReference type="PRINTS" id="PR00745">
    <property type="entry name" value="GLHYDRLASE39"/>
</dbReference>
<dbReference type="GO" id="GO:0005975">
    <property type="term" value="P:carbohydrate metabolic process"/>
    <property type="evidence" value="ECO:0007669"/>
    <property type="project" value="InterPro"/>
</dbReference>
<name>A0AAD9QY65_ACRCE</name>
<dbReference type="Proteomes" id="UP001249851">
    <property type="component" value="Unassembled WGS sequence"/>
</dbReference>
<evidence type="ECO:0000313" key="9">
    <source>
        <dbReference type="Proteomes" id="UP001249851"/>
    </source>
</evidence>
<evidence type="ECO:0000256" key="4">
    <source>
        <dbReference type="PIRSR" id="PIRSR600514-1"/>
    </source>
</evidence>
<keyword evidence="3" id="KW-0326">Glycosidase</keyword>
<dbReference type="InterPro" id="IPR000514">
    <property type="entry name" value="Glyco_hydro_39"/>
</dbReference>
<dbReference type="InterPro" id="IPR013783">
    <property type="entry name" value="Ig-like_fold"/>
</dbReference>
<evidence type="ECO:0000256" key="1">
    <source>
        <dbReference type="ARBA" id="ARBA00008875"/>
    </source>
</evidence>
<dbReference type="Gene3D" id="2.60.40.10">
    <property type="entry name" value="Immunoglobulins"/>
    <property type="match status" value="1"/>
</dbReference>
<organism evidence="8 9">
    <name type="scientific">Acropora cervicornis</name>
    <name type="common">Staghorn coral</name>
    <dbReference type="NCBI Taxonomy" id="6130"/>
    <lineage>
        <taxon>Eukaryota</taxon>
        <taxon>Metazoa</taxon>
        <taxon>Cnidaria</taxon>
        <taxon>Anthozoa</taxon>
        <taxon>Hexacorallia</taxon>
        <taxon>Scleractinia</taxon>
        <taxon>Astrocoeniina</taxon>
        <taxon>Acroporidae</taxon>
        <taxon>Acropora</taxon>
    </lineage>
</organism>
<comment type="similarity">
    <text evidence="1">Belongs to the glycosyl hydrolase 39 family.</text>
</comment>
<proteinExistence type="inferred from homology"/>
<feature type="domain" description="Alpha-L-iduronidase C-terminal" evidence="7">
    <location>
        <begin position="545"/>
        <end position="635"/>
    </location>
</feature>
<dbReference type="Gene3D" id="3.20.20.80">
    <property type="entry name" value="Glycosidases"/>
    <property type="match status" value="1"/>
</dbReference>
<reference evidence="8" key="1">
    <citation type="journal article" date="2023" name="G3 (Bethesda)">
        <title>Whole genome assembly and annotation of the endangered Caribbean coral Acropora cervicornis.</title>
        <authorList>
            <person name="Selwyn J.D."/>
            <person name="Vollmer S.V."/>
        </authorList>
    </citation>
    <scope>NUCLEOTIDE SEQUENCE</scope>
    <source>
        <strain evidence="8">K2</strain>
    </source>
</reference>
<keyword evidence="5" id="KW-0732">Signal</keyword>
<comment type="caution">
    <text evidence="8">The sequence shown here is derived from an EMBL/GenBank/DDBJ whole genome shotgun (WGS) entry which is preliminary data.</text>
</comment>
<dbReference type="Pfam" id="PF01229">
    <property type="entry name" value="Glyco_hydro_39"/>
    <property type="match status" value="1"/>
</dbReference>
<protein>
    <submittedName>
        <fullName evidence="8">Alpha-L-iduronidase</fullName>
    </submittedName>
</protein>
<dbReference type="InterPro" id="IPR051923">
    <property type="entry name" value="Glycosyl_Hydrolase_39"/>
</dbReference>
<feature type="signal peptide" evidence="5">
    <location>
        <begin position="1"/>
        <end position="25"/>
    </location>
</feature>
<sequence>MSWLKDFVIVLMLFPLLTRELKVDAVEVLLNAGAVVGPLRHFWESTGFCPPDPHQEFHRFILANDEIQNLAYIGSVPKEGIKQVRIHWLLDLVSMKRTQDKSVIYNFTYLDAALELLIDNRLRPGFELMGNPSNFFTDFDDTEQIYDWRNLVANVAKHLIELFGLAEVSQWNFESWNEPQNKKHFDGLHVTTKGYLMYYDACSEGLKMGHPSLRLGGPATGYPDKHPIFWSLLQHCSNGTNFFTGQTGVRLDFISFHIKGQGHSMTILQNEKVTLEEMHHMFHKYQTTPVYNDEGDPLVGWSLTEDWRADATYAAIVTKILALHQNLLLKTNFSIRYDLLSNDNGFMNYDPVFFRQRTLLARFQMNHSHPLKVEFVKKPVLSVMGLLALLGDLQINSQVRTVDANSDFGLLPTVRLPLQIPSSSQWELAVIFYNSDDTSRRRSVSQVNITVVNLPLLKEMIFVVYSLDNENGNPYQLWKHMGSPVFPTDDQLRELRLHQEPVRTTGPTALSSQSQFNLSMMLPLPGIKLIHICAKSISSPSQVEGVRLIVVSSYEVLVTWRDVQSRCILTFEVLFSIKSAKGPFKRVNEVDVIFTSYHHTLSEDKDRSASQGWYAVVAVDYWERRSPISESVSLAE</sequence>
<feature type="chain" id="PRO_5042152085" evidence="5">
    <location>
        <begin position="26"/>
        <end position="636"/>
    </location>
</feature>
<dbReference type="SUPFAM" id="SSF51445">
    <property type="entry name" value="(Trans)glycosidases"/>
    <property type="match status" value="1"/>
</dbReference>
<dbReference type="EMBL" id="JARQWQ010000010">
    <property type="protein sequence ID" value="KAK2569256.1"/>
    <property type="molecule type" value="Genomic_DNA"/>
</dbReference>
<dbReference type="Pfam" id="PF21200">
    <property type="entry name" value="Glyco_hydro_39_C"/>
    <property type="match status" value="1"/>
</dbReference>